<gene>
    <name evidence="2" type="ordered locus">RLO149_c035290</name>
</gene>
<dbReference type="OrthoDB" id="7021751at2"/>
<dbReference type="Pfam" id="PF14355">
    <property type="entry name" value="Abi_C"/>
    <property type="match status" value="1"/>
</dbReference>
<dbReference type="Proteomes" id="UP000001353">
    <property type="component" value="Chromosome"/>
</dbReference>
<accession>F7ZAC1</accession>
<dbReference type="AlphaFoldDB" id="F7ZAC1"/>
<evidence type="ECO:0000259" key="1">
    <source>
        <dbReference type="Pfam" id="PF14355"/>
    </source>
</evidence>
<name>F7ZAC1_ROSLO</name>
<dbReference type="InterPro" id="IPR026001">
    <property type="entry name" value="Abi-like_C"/>
</dbReference>
<organism evidence="2 3">
    <name type="scientific">Roseobacter litoralis (strain ATCC 49566 / DSM 6996 / JCM 21268 / NBRC 15278 / OCh 149)</name>
    <dbReference type="NCBI Taxonomy" id="391595"/>
    <lineage>
        <taxon>Bacteria</taxon>
        <taxon>Pseudomonadati</taxon>
        <taxon>Pseudomonadota</taxon>
        <taxon>Alphaproteobacteria</taxon>
        <taxon>Rhodobacterales</taxon>
        <taxon>Roseobacteraceae</taxon>
        <taxon>Roseobacter</taxon>
    </lineage>
</organism>
<dbReference type="HOGENOM" id="CLU_089918_0_0_5"/>
<protein>
    <recommendedName>
        <fullName evidence="1">Abortive infection protein-like C-terminal domain-containing protein</fullName>
    </recommendedName>
</protein>
<dbReference type="KEGG" id="rli:RLO149_c035290"/>
<keyword evidence="3" id="KW-1185">Reference proteome</keyword>
<reference evidence="2 3" key="1">
    <citation type="journal article" date="2011" name="BMC Genomics">
        <title>Comparative genome analysis and genome-guided physiological analysis of Roseobacter litoralis.</title>
        <authorList>
            <person name="Kalhoefer D."/>
            <person name="Thole S."/>
            <person name="Voget S."/>
            <person name="Lehmann R."/>
            <person name="Liesegang H."/>
            <person name="Wollher A."/>
            <person name="Daniel R."/>
            <person name="Simon M."/>
            <person name="Brinkhoff T."/>
        </authorList>
    </citation>
    <scope>NUCLEOTIDE SEQUENCE [LARGE SCALE GENOMIC DNA]</scope>
    <source>
        <strain evidence="3">ATCC 49566 / DSM 6996 / JCM 21268 / NBRC 15278 / OCh 149</strain>
    </source>
</reference>
<dbReference type="eggNOG" id="COG1715">
    <property type="taxonomic scope" value="Bacteria"/>
</dbReference>
<dbReference type="RefSeq" id="WP_013963360.1">
    <property type="nucleotide sequence ID" value="NC_015730.1"/>
</dbReference>
<evidence type="ECO:0000313" key="2">
    <source>
        <dbReference type="EMBL" id="AEI95468.1"/>
    </source>
</evidence>
<evidence type="ECO:0000313" key="3">
    <source>
        <dbReference type="Proteomes" id="UP000001353"/>
    </source>
</evidence>
<sequence>MAKLKHYQTEQLKKWFCPEPGYVLDFSNKTFSEFFEDHFETNVYADAFSEHGTSKFNRLKAFIELSPPHIAIELLNLLWQRLNSERDEHIEEAQFKSLNDVWTVDPEYVAALIENAALEDKPFRKLIDELASLPSHNAVPHLQQATLEWTLDTVDLEISRAIANLENDPEAAITAASSMIESLCRSILIARDRPLPKQLDIKNLYKEVREPLGLSPKKEGINSEIENDVRAILGALGNVVQGVGALRTHAGTAHGRERGFRRIDPRIGRLAVNGASTVALFLIETWQKRFPEDKLAKTVEKSV</sequence>
<dbReference type="EMBL" id="CP002623">
    <property type="protein sequence ID" value="AEI95468.1"/>
    <property type="molecule type" value="Genomic_DNA"/>
</dbReference>
<dbReference type="STRING" id="391595.RLO149_c035290"/>
<feature type="domain" description="Abortive infection protein-like C-terminal" evidence="1">
    <location>
        <begin position="203"/>
        <end position="284"/>
    </location>
</feature>
<proteinExistence type="predicted"/>